<dbReference type="PANTHER" id="PTHR37827:SF1">
    <property type="entry name" value="HNH DOMAIN-CONTAINING PROTEIN"/>
    <property type="match status" value="1"/>
</dbReference>
<feature type="region of interest" description="Disordered" evidence="1">
    <location>
        <begin position="34"/>
        <end position="64"/>
    </location>
</feature>
<dbReference type="InterPro" id="IPR003615">
    <property type="entry name" value="HNH_nuc"/>
</dbReference>
<dbReference type="GeneID" id="87888188"/>
<dbReference type="CDD" id="cd00085">
    <property type="entry name" value="HNHc"/>
    <property type="match status" value="1"/>
</dbReference>
<comment type="caution">
    <text evidence="2">The sequence shown here is derived from an EMBL/GenBank/DDBJ whole genome shotgun (WGS) entry which is preliminary data.</text>
</comment>
<reference evidence="2" key="2">
    <citation type="submission" date="2023-06" db="EMBL/GenBank/DDBJ databases">
        <authorList>
            <consortium name="Lawrence Berkeley National Laboratory"/>
            <person name="Mondo S.J."/>
            <person name="Hensen N."/>
            <person name="Bonometti L."/>
            <person name="Westerberg I."/>
            <person name="Brannstrom I.O."/>
            <person name="Guillou S."/>
            <person name="Cros-Aarteil S."/>
            <person name="Calhoun S."/>
            <person name="Haridas S."/>
            <person name="Kuo A."/>
            <person name="Pangilinan J."/>
            <person name="Riley R."/>
            <person name="Labutti K."/>
            <person name="Andreopoulos B."/>
            <person name="Lipzen A."/>
            <person name="Chen C."/>
            <person name="Yanf M."/>
            <person name="Daum C."/>
            <person name="Ng V."/>
            <person name="Clum A."/>
            <person name="Steindorff A."/>
            <person name="Ohm R."/>
            <person name="Martin F."/>
            <person name="Silar P."/>
            <person name="Natvig D."/>
            <person name="Lalanne C."/>
            <person name="Gautier V."/>
            <person name="Ament-Velasquez S.L."/>
            <person name="Kruys A."/>
            <person name="Hutchinson M.I."/>
            <person name="Powell A.J."/>
            <person name="Barry K."/>
            <person name="Miller A.N."/>
            <person name="Grigoriev I.V."/>
            <person name="Debuchy R."/>
            <person name="Gladieux P."/>
            <person name="Thoren M.H."/>
            <person name="Johannesson H."/>
        </authorList>
    </citation>
    <scope>NUCLEOTIDE SEQUENCE</scope>
    <source>
        <strain evidence="2">CBS 333.67</strain>
    </source>
</reference>
<accession>A0AAJ0GTD4</accession>
<dbReference type="Proteomes" id="UP001273166">
    <property type="component" value="Unassembled WGS sequence"/>
</dbReference>
<keyword evidence="3" id="KW-1185">Reference proteome</keyword>
<dbReference type="AlphaFoldDB" id="A0AAJ0GTD4"/>
<evidence type="ECO:0008006" key="4">
    <source>
        <dbReference type="Google" id="ProtNLM"/>
    </source>
</evidence>
<protein>
    <recommendedName>
        <fullName evidence="4">HNH domain-containing protein</fullName>
    </recommendedName>
</protein>
<name>A0AAJ0GTD4_9PEZI</name>
<feature type="compositionally biased region" description="Basic residues" evidence="1">
    <location>
        <begin position="35"/>
        <end position="46"/>
    </location>
</feature>
<reference evidence="2" key="1">
    <citation type="journal article" date="2023" name="Mol. Phylogenet. Evol.">
        <title>Genome-scale phylogeny and comparative genomics of the fungal order Sordariales.</title>
        <authorList>
            <person name="Hensen N."/>
            <person name="Bonometti L."/>
            <person name="Westerberg I."/>
            <person name="Brannstrom I.O."/>
            <person name="Guillou S."/>
            <person name="Cros-Aarteil S."/>
            <person name="Calhoun S."/>
            <person name="Haridas S."/>
            <person name="Kuo A."/>
            <person name="Mondo S."/>
            <person name="Pangilinan J."/>
            <person name="Riley R."/>
            <person name="LaButti K."/>
            <person name="Andreopoulos B."/>
            <person name="Lipzen A."/>
            <person name="Chen C."/>
            <person name="Yan M."/>
            <person name="Daum C."/>
            <person name="Ng V."/>
            <person name="Clum A."/>
            <person name="Steindorff A."/>
            <person name="Ohm R.A."/>
            <person name="Martin F."/>
            <person name="Silar P."/>
            <person name="Natvig D.O."/>
            <person name="Lalanne C."/>
            <person name="Gautier V."/>
            <person name="Ament-Velasquez S.L."/>
            <person name="Kruys A."/>
            <person name="Hutchinson M.I."/>
            <person name="Powell A.J."/>
            <person name="Barry K."/>
            <person name="Miller A.N."/>
            <person name="Grigoriev I.V."/>
            <person name="Debuchy R."/>
            <person name="Gladieux P."/>
            <person name="Hiltunen Thoren M."/>
            <person name="Johannesson H."/>
        </authorList>
    </citation>
    <scope>NUCLEOTIDE SEQUENCE</scope>
    <source>
        <strain evidence="2">CBS 333.67</strain>
    </source>
</reference>
<proteinExistence type="predicted"/>
<dbReference type="PANTHER" id="PTHR37827">
    <property type="entry name" value="TUDOR DOMAIN-CONTAINING PROTEIN"/>
    <property type="match status" value="1"/>
</dbReference>
<dbReference type="EMBL" id="JAUDZG010000004">
    <property type="protein sequence ID" value="KAK3305751.1"/>
    <property type="molecule type" value="Genomic_DNA"/>
</dbReference>
<evidence type="ECO:0000313" key="3">
    <source>
        <dbReference type="Proteomes" id="UP001273166"/>
    </source>
</evidence>
<sequence>MADDVPEEYSSNYEQFREIVSSFLIERIAAPLSKPKAKTNKRRPKRRAPEPSTTGTDSIDSEPSADDLAEFTSYIAAATFLALPEDLQSLTHHAWADHPSLQALYTPLPLSPERVSTLLQTLDPSIADSLAAYGITSSSSSSYASPSPLRDNDLNLRLPTTTEFFTPIISSYISTATTPPPPPASTRKQATACEICGRDWIHLTYHHLIPRMVHDKAVKRGWHRPDELQNVAWLCGACHRFVHRFRGHEELARDYFTVERLMEAEEVRRFADWVGRVRWKAR</sequence>
<dbReference type="RefSeq" id="XP_062721531.1">
    <property type="nucleotide sequence ID" value="XM_062869359.1"/>
</dbReference>
<organism evidence="2 3">
    <name type="scientific">Chaetomium strumarium</name>
    <dbReference type="NCBI Taxonomy" id="1170767"/>
    <lineage>
        <taxon>Eukaryota</taxon>
        <taxon>Fungi</taxon>
        <taxon>Dikarya</taxon>
        <taxon>Ascomycota</taxon>
        <taxon>Pezizomycotina</taxon>
        <taxon>Sordariomycetes</taxon>
        <taxon>Sordariomycetidae</taxon>
        <taxon>Sordariales</taxon>
        <taxon>Chaetomiaceae</taxon>
        <taxon>Chaetomium</taxon>
    </lineage>
</organism>
<evidence type="ECO:0000313" key="2">
    <source>
        <dbReference type="EMBL" id="KAK3305751.1"/>
    </source>
</evidence>
<gene>
    <name evidence="2" type="ORF">B0T15DRAFT_533289</name>
</gene>
<evidence type="ECO:0000256" key="1">
    <source>
        <dbReference type="SAM" id="MobiDB-lite"/>
    </source>
</evidence>